<evidence type="ECO:0000313" key="1">
    <source>
        <dbReference type="EMBL" id="CAF4424834.1"/>
    </source>
</evidence>
<accession>A0A820QUQ7</accession>
<sequence length="94" mass="10574">MVPLCMKPYVDNNNVVHDKVVPLFLRKNQPNININTVPLFLRKSQPNVNVNTIPLFLRKPGKPEEVIPNIKLNQNQSPLILANVAFNAGVAHDK</sequence>
<gene>
    <name evidence="1" type="ORF">UXM345_LOCUS38834</name>
</gene>
<feature type="non-terminal residue" evidence="1">
    <location>
        <position position="94"/>
    </location>
</feature>
<evidence type="ECO:0000313" key="2">
    <source>
        <dbReference type="Proteomes" id="UP000663842"/>
    </source>
</evidence>
<dbReference type="EMBL" id="CAJOBF010032855">
    <property type="protein sequence ID" value="CAF4424834.1"/>
    <property type="molecule type" value="Genomic_DNA"/>
</dbReference>
<dbReference type="AlphaFoldDB" id="A0A820QUQ7"/>
<dbReference type="Proteomes" id="UP000663842">
    <property type="component" value="Unassembled WGS sequence"/>
</dbReference>
<protein>
    <submittedName>
        <fullName evidence="1">Uncharacterized protein</fullName>
    </submittedName>
</protein>
<proteinExistence type="predicted"/>
<name>A0A820QUQ7_9BILA</name>
<comment type="caution">
    <text evidence="1">The sequence shown here is derived from an EMBL/GenBank/DDBJ whole genome shotgun (WGS) entry which is preliminary data.</text>
</comment>
<reference evidence="1" key="1">
    <citation type="submission" date="2021-02" db="EMBL/GenBank/DDBJ databases">
        <authorList>
            <person name="Nowell W R."/>
        </authorList>
    </citation>
    <scope>NUCLEOTIDE SEQUENCE</scope>
</reference>
<organism evidence="1 2">
    <name type="scientific">Rotaria magnacalcarata</name>
    <dbReference type="NCBI Taxonomy" id="392030"/>
    <lineage>
        <taxon>Eukaryota</taxon>
        <taxon>Metazoa</taxon>
        <taxon>Spiralia</taxon>
        <taxon>Gnathifera</taxon>
        <taxon>Rotifera</taxon>
        <taxon>Eurotatoria</taxon>
        <taxon>Bdelloidea</taxon>
        <taxon>Philodinida</taxon>
        <taxon>Philodinidae</taxon>
        <taxon>Rotaria</taxon>
    </lineage>
</organism>